<dbReference type="EnsemblMetazoa" id="OVOC4503.1">
    <property type="protein sequence ID" value="OVOC4503.1"/>
    <property type="gene ID" value="WBGene00241312"/>
</dbReference>
<evidence type="ECO:0000313" key="2">
    <source>
        <dbReference type="Proteomes" id="UP000024404"/>
    </source>
</evidence>
<sequence length="111" mass="12741">MINWIGKLAFLIRFCHSSGGVIDVNINGDNLSYDSKLITYYQSVELLFWLFYSLLWKSINGKVAIQSKMNTSSLHLFGFLTSSVRTVRSKYEESHLLCPAVLIFFFNSTDE</sequence>
<reference evidence="2" key="1">
    <citation type="submission" date="2013-10" db="EMBL/GenBank/DDBJ databases">
        <title>Genome sequencing of Onchocerca volvulus.</title>
        <authorList>
            <person name="Cotton J."/>
            <person name="Tsai J."/>
            <person name="Stanley E."/>
            <person name="Tracey A."/>
            <person name="Holroyd N."/>
            <person name="Lustigman S."/>
            <person name="Berriman M."/>
        </authorList>
    </citation>
    <scope>NUCLEOTIDE SEQUENCE</scope>
</reference>
<evidence type="ECO:0000313" key="1">
    <source>
        <dbReference type="EnsemblMetazoa" id="OVOC4503.1"/>
    </source>
</evidence>
<accession>A0A8R1TTE9</accession>
<dbReference type="Proteomes" id="UP000024404">
    <property type="component" value="Unassembled WGS sequence"/>
</dbReference>
<dbReference type="AlphaFoldDB" id="A0A8R1TTE9"/>
<organism evidence="1 2">
    <name type="scientific">Onchocerca volvulus</name>
    <dbReference type="NCBI Taxonomy" id="6282"/>
    <lineage>
        <taxon>Eukaryota</taxon>
        <taxon>Metazoa</taxon>
        <taxon>Ecdysozoa</taxon>
        <taxon>Nematoda</taxon>
        <taxon>Chromadorea</taxon>
        <taxon>Rhabditida</taxon>
        <taxon>Spirurina</taxon>
        <taxon>Spiruromorpha</taxon>
        <taxon>Filarioidea</taxon>
        <taxon>Onchocercidae</taxon>
        <taxon>Onchocerca</taxon>
    </lineage>
</organism>
<reference evidence="1" key="2">
    <citation type="submission" date="2022-06" db="UniProtKB">
        <authorList>
            <consortium name="EnsemblMetazoa"/>
        </authorList>
    </citation>
    <scope>IDENTIFICATION</scope>
</reference>
<keyword evidence="2" id="KW-1185">Reference proteome</keyword>
<proteinExistence type="predicted"/>
<name>A0A8R1TTE9_ONCVO</name>
<protein>
    <submittedName>
        <fullName evidence="1">Uncharacterized protein</fullName>
    </submittedName>
</protein>
<dbReference type="EMBL" id="CMVM020000134">
    <property type="status" value="NOT_ANNOTATED_CDS"/>
    <property type="molecule type" value="Genomic_DNA"/>
</dbReference>